<keyword evidence="3" id="KW-0999">Mitochondrion inner membrane</keyword>
<evidence type="ECO:0000256" key="8">
    <source>
        <dbReference type="SAM" id="MobiDB-lite"/>
    </source>
</evidence>
<dbReference type="OrthoDB" id="275278at2759"/>
<feature type="region of interest" description="Disordered" evidence="8">
    <location>
        <begin position="457"/>
        <end position="480"/>
    </location>
</feature>
<comment type="subcellular location">
    <subcellularLocation>
        <location evidence="1">Mitochondrion inner membrane</location>
        <topology evidence="1">Single-pass membrane protein</topology>
    </subcellularLocation>
</comment>
<organism evidence="11 12">
    <name type="scientific">Eeniella nana</name>
    <name type="common">Yeast</name>
    <name type="synonym">Brettanomyces nanus</name>
    <dbReference type="NCBI Taxonomy" id="13502"/>
    <lineage>
        <taxon>Eukaryota</taxon>
        <taxon>Fungi</taxon>
        <taxon>Dikarya</taxon>
        <taxon>Ascomycota</taxon>
        <taxon>Saccharomycotina</taxon>
        <taxon>Pichiomycetes</taxon>
        <taxon>Pichiales</taxon>
        <taxon>Pichiaceae</taxon>
        <taxon>Brettanomyces</taxon>
    </lineage>
</organism>
<dbReference type="Pfam" id="PF07766">
    <property type="entry name" value="LETM1_RBD"/>
    <property type="match status" value="1"/>
</dbReference>
<keyword evidence="6 9" id="KW-0472">Membrane</keyword>
<dbReference type="GO" id="GO:0005743">
    <property type="term" value="C:mitochondrial inner membrane"/>
    <property type="evidence" value="ECO:0007669"/>
    <property type="project" value="UniProtKB-SubCell"/>
</dbReference>
<dbReference type="GO" id="GO:0043022">
    <property type="term" value="F:ribosome binding"/>
    <property type="evidence" value="ECO:0007669"/>
    <property type="project" value="InterPro"/>
</dbReference>
<dbReference type="KEGG" id="bnn:FOA43_001393"/>
<evidence type="ECO:0000313" key="11">
    <source>
        <dbReference type="EMBL" id="QPG74072.1"/>
    </source>
</evidence>
<feature type="domain" description="Letm1 RBD" evidence="10">
    <location>
        <begin position="195"/>
        <end position="387"/>
    </location>
</feature>
<accession>A0A875S1V1</accession>
<evidence type="ECO:0000256" key="5">
    <source>
        <dbReference type="ARBA" id="ARBA00023128"/>
    </source>
</evidence>
<dbReference type="PANTHER" id="PTHR14009:SF1">
    <property type="entry name" value="MITOCHONDRIAL PROTON_CALCIUM EXCHANGER PROTEIN"/>
    <property type="match status" value="1"/>
</dbReference>
<evidence type="ECO:0000256" key="6">
    <source>
        <dbReference type="ARBA" id="ARBA00023136"/>
    </source>
</evidence>
<keyword evidence="5 7" id="KW-0496">Mitochondrion</keyword>
<proteinExistence type="predicted"/>
<keyword evidence="4 9" id="KW-1133">Transmembrane helix</keyword>
<protein>
    <recommendedName>
        <fullName evidence="10">Letm1 RBD domain-containing protein</fullName>
    </recommendedName>
</protein>
<name>A0A875S1V1_EENNA</name>
<evidence type="ECO:0000256" key="3">
    <source>
        <dbReference type="ARBA" id="ARBA00022792"/>
    </source>
</evidence>
<dbReference type="PROSITE" id="PS51758">
    <property type="entry name" value="LETM1_RBD"/>
    <property type="match status" value="1"/>
</dbReference>
<evidence type="ECO:0000256" key="4">
    <source>
        <dbReference type="ARBA" id="ARBA00022989"/>
    </source>
</evidence>
<dbReference type="EMBL" id="CP064812">
    <property type="protein sequence ID" value="QPG74072.1"/>
    <property type="molecule type" value="Genomic_DNA"/>
</dbReference>
<feature type="transmembrane region" description="Helical" evidence="9">
    <location>
        <begin position="149"/>
        <end position="172"/>
    </location>
</feature>
<evidence type="ECO:0000313" key="12">
    <source>
        <dbReference type="Proteomes" id="UP000662931"/>
    </source>
</evidence>
<evidence type="ECO:0000256" key="9">
    <source>
        <dbReference type="SAM" id="Phobius"/>
    </source>
</evidence>
<dbReference type="Proteomes" id="UP000662931">
    <property type="component" value="Chromosome 1"/>
</dbReference>
<keyword evidence="12" id="KW-1185">Reference proteome</keyword>
<gene>
    <name evidence="11" type="ORF">FOA43_001393</name>
</gene>
<evidence type="ECO:0000256" key="7">
    <source>
        <dbReference type="PROSITE-ProRule" id="PRU01094"/>
    </source>
</evidence>
<evidence type="ECO:0000259" key="10">
    <source>
        <dbReference type="PROSITE" id="PS51758"/>
    </source>
</evidence>
<dbReference type="RefSeq" id="XP_038777637.1">
    <property type="nucleotide sequence ID" value="XM_038921709.1"/>
</dbReference>
<dbReference type="PANTHER" id="PTHR14009">
    <property type="entry name" value="LEUCINE ZIPPER-EF-HAND CONTAINING TRANSMEMBRANE PROTEIN"/>
    <property type="match status" value="1"/>
</dbReference>
<dbReference type="GO" id="GO:0030003">
    <property type="term" value="P:intracellular monoatomic cation homeostasis"/>
    <property type="evidence" value="ECO:0007669"/>
    <property type="project" value="TreeGrafter"/>
</dbReference>
<sequence length="480" mass="55254">MFKSTRLHSLASARPEALLISSVTCRLMTPRVFHIQQHHCFVPGVQPFSSLRSFSTTPNFLKETEKSATVEKTPEKALESVKAAEKSVTKAVKAPLTQRIKEGIHHYWDGTKLLGMGIKVSCRLLIKMGTGYELTRREYRLLQRTTGDVLRLFPFAFFLIVPFAELLLPVALKLFPNLLPSTYESKLDREKKLAMLRNTRTKVSHVLRTSTQKVHLPSTATDQQKADFKDFMEKFNSGKAEEISKDHLMRVARLFNDDLILDNSSRSILTAMSKFINLRPYGSDQILRYRIRHKMLKIKADDRLIDYEGVDSLTTQELQVACASRGIKSYSATPEQMRKWLNNWLVLRLHEKLPSTLAILVNAYTYEDTGVTDQFEALKTILSALPVEFYHAQELRVDEENATFKQRINVLKEQENLIRAESAQEKDNVVHVKDKLNLADDSEVQKRVGKQVEKEAEEEWKQKEQKKVEKMKAEEKQKDS</sequence>
<dbReference type="InterPro" id="IPR033122">
    <property type="entry name" value="LETM1-like_RBD"/>
</dbReference>
<evidence type="ECO:0000256" key="2">
    <source>
        <dbReference type="ARBA" id="ARBA00022692"/>
    </source>
</evidence>
<dbReference type="GeneID" id="62194794"/>
<keyword evidence="2 9" id="KW-0812">Transmembrane</keyword>
<evidence type="ECO:0000256" key="1">
    <source>
        <dbReference type="ARBA" id="ARBA00004434"/>
    </source>
</evidence>
<dbReference type="InterPro" id="IPR044202">
    <property type="entry name" value="LETM1/MDM38-like"/>
</dbReference>
<dbReference type="AlphaFoldDB" id="A0A875S1V1"/>
<reference evidence="11" key="1">
    <citation type="submission" date="2020-10" db="EMBL/GenBank/DDBJ databases">
        <authorList>
            <person name="Roach M.J.R."/>
        </authorList>
    </citation>
    <scope>NUCLEOTIDE SEQUENCE</scope>
    <source>
        <strain evidence="11">CBS 1945</strain>
    </source>
</reference>